<dbReference type="InterPro" id="IPR050857">
    <property type="entry name" value="D-2-hydroxyacid_DH"/>
</dbReference>
<dbReference type="Gene3D" id="3.40.50.720">
    <property type="entry name" value="NAD(P)-binding Rossmann-like Domain"/>
    <property type="match status" value="2"/>
</dbReference>
<dbReference type="Pfam" id="PF02826">
    <property type="entry name" value="2-Hacid_dh_C"/>
    <property type="match status" value="1"/>
</dbReference>
<dbReference type="SUPFAM" id="SSF52283">
    <property type="entry name" value="Formate/glycerate dehydrogenase catalytic domain-like"/>
    <property type="match status" value="1"/>
</dbReference>
<organism evidence="7 8">
    <name type="scientific">Filibacter tadaridae</name>
    <dbReference type="NCBI Taxonomy" id="2483811"/>
    <lineage>
        <taxon>Bacteria</taxon>
        <taxon>Bacillati</taxon>
        <taxon>Bacillota</taxon>
        <taxon>Bacilli</taxon>
        <taxon>Bacillales</taxon>
        <taxon>Caryophanaceae</taxon>
        <taxon>Filibacter</taxon>
    </lineage>
</organism>
<name>A0A3P5XF26_9BACL</name>
<accession>A0A3P5XF26</accession>
<proteinExistence type="inferred from homology"/>
<dbReference type="GO" id="GO:0004617">
    <property type="term" value="F:phosphoglycerate dehydrogenase activity"/>
    <property type="evidence" value="ECO:0007669"/>
    <property type="project" value="UniProtKB-EC"/>
</dbReference>
<reference evidence="7 8" key="1">
    <citation type="submission" date="2018-11" db="EMBL/GenBank/DDBJ databases">
        <authorList>
            <person name="Criscuolo A."/>
        </authorList>
    </citation>
    <scope>NUCLEOTIDE SEQUENCE [LARGE SCALE GENOMIC DNA]</scope>
    <source>
        <strain evidence="7">ATB-66</strain>
    </source>
</reference>
<keyword evidence="2 4" id="KW-0560">Oxidoreductase</keyword>
<keyword evidence="3" id="KW-0520">NAD</keyword>
<dbReference type="Pfam" id="PF00389">
    <property type="entry name" value="2-Hacid_dh"/>
    <property type="match status" value="1"/>
</dbReference>
<evidence type="ECO:0000256" key="4">
    <source>
        <dbReference type="RuleBase" id="RU003719"/>
    </source>
</evidence>
<dbReference type="Proteomes" id="UP000270468">
    <property type="component" value="Unassembled WGS sequence"/>
</dbReference>
<dbReference type="EMBL" id="UXAV01000042">
    <property type="protein sequence ID" value="VDC29488.1"/>
    <property type="molecule type" value="Genomic_DNA"/>
</dbReference>
<dbReference type="InterPro" id="IPR029753">
    <property type="entry name" value="D-isomer_DH_CS"/>
</dbReference>
<protein>
    <submittedName>
        <fullName evidence="7">D-3-phosphoglycerate dehydrogenase</fullName>
        <ecNumber evidence="7">1.1.1.95</ecNumber>
    </submittedName>
</protein>
<evidence type="ECO:0000256" key="2">
    <source>
        <dbReference type="ARBA" id="ARBA00023002"/>
    </source>
</evidence>
<dbReference type="GO" id="GO:0051287">
    <property type="term" value="F:NAD binding"/>
    <property type="evidence" value="ECO:0007669"/>
    <property type="project" value="InterPro"/>
</dbReference>
<evidence type="ECO:0000256" key="1">
    <source>
        <dbReference type="ARBA" id="ARBA00005854"/>
    </source>
</evidence>
<dbReference type="OrthoDB" id="9805416at2"/>
<comment type="similarity">
    <text evidence="1 4">Belongs to the D-isomer specific 2-hydroxyacid dehydrogenase family.</text>
</comment>
<dbReference type="InterPro" id="IPR006139">
    <property type="entry name" value="D-isomer_2_OHA_DH_cat_dom"/>
</dbReference>
<feature type="domain" description="D-isomer specific 2-hydroxyacid dehydrogenase NAD-binding" evidence="6">
    <location>
        <begin position="109"/>
        <end position="290"/>
    </location>
</feature>
<dbReference type="PANTHER" id="PTHR42789:SF1">
    <property type="entry name" value="D-ISOMER SPECIFIC 2-HYDROXYACID DEHYDROGENASE FAMILY PROTEIN (AFU_ORTHOLOGUE AFUA_6G10090)"/>
    <property type="match status" value="1"/>
</dbReference>
<keyword evidence="8" id="KW-1185">Reference proteome</keyword>
<dbReference type="InterPro" id="IPR036291">
    <property type="entry name" value="NAD(P)-bd_dom_sf"/>
</dbReference>
<feature type="domain" description="D-isomer specific 2-hydroxyacid dehydrogenase catalytic" evidence="5">
    <location>
        <begin position="41"/>
        <end position="318"/>
    </location>
</feature>
<dbReference type="SUPFAM" id="SSF51735">
    <property type="entry name" value="NAD(P)-binding Rossmann-fold domains"/>
    <property type="match status" value="1"/>
</dbReference>
<dbReference type="PANTHER" id="PTHR42789">
    <property type="entry name" value="D-ISOMER SPECIFIC 2-HYDROXYACID DEHYDROGENASE FAMILY PROTEIN (AFU_ORTHOLOGUE AFUA_6G10090)"/>
    <property type="match status" value="1"/>
</dbReference>
<gene>
    <name evidence="7" type="primary">serA_2</name>
    <name evidence="7" type="ORF">FILTAD_02108</name>
</gene>
<evidence type="ECO:0000259" key="6">
    <source>
        <dbReference type="Pfam" id="PF02826"/>
    </source>
</evidence>
<dbReference type="InterPro" id="IPR006140">
    <property type="entry name" value="D-isomer_DH_NAD-bd"/>
</dbReference>
<dbReference type="PROSITE" id="PS00670">
    <property type="entry name" value="D_2_HYDROXYACID_DH_2"/>
    <property type="match status" value="1"/>
</dbReference>
<evidence type="ECO:0000256" key="3">
    <source>
        <dbReference type="ARBA" id="ARBA00023027"/>
    </source>
</evidence>
<dbReference type="FunFam" id="3.40.50.720:FF:000203">
    <property type="entry name" value="D-3-phosphoglycerate dehydrogenase (SerA)"/>
    <property type="match status" value="1"/>
</dbReference>
<evidence type="ECO:0000259" key="5">
    <source>
        <dbReference type="Pfam" id="PF00389"/>
    </source>
</evidence>
<sequence length="331" mass="36068">MAINILQILPMYHSDGEDKLKTLANVKKFNDFNEVEIITYLKSHDVDGIILRAPAKITRGILDHCHDVKAISGAGIGLDNIDVDYATSKGIKVLHAPKINSRATAEHAVALLLAVMKDITIFHKNTRTGNYSYRDGSYTFELQGKTLGIVGFGSIAQSVAKMMKNGFEMDVLVYVRTIDSNRQALGDLLGVRLTTSIEDVFKESDAISLHIPLTADTKGIIGERMFNLMKPSAVLVNTARGGIINEGEMVNALQKKQFARAGIDVFAVEPPSENHPFFDLDEITVTPHIGGISLEAAKMTSVVIAENLVRAIQGEELPVIANLTDLGIQTQ</sequence>
<evidence type="ECO:0000313" key="8">
    <source>
        <dbReference type="Proteomes" id="UP000270468"/>
    </source>
</evidence>
<dbReference type="EC" id="1.1.1.95" evidence="7"/>
<dbReference type="AlphaFoldDB" id="A0A3P5XF26"/>
<evidence type="ECO:0000313" key="7">
    <source>
        <dbReference type="EMBL" id="VDC29488.1"/>
    </source>
</evidence>
<dbReference type="RefSeq" id="WP_124070747.1">
    <property type="nucleotide sequence ID" value="NZ_CBCRXF010000001.1"/>
</dbReference>
<dbReference type="PROSITE" id="PS00671">
    <property type="entry name" value="D_2_HYDROXYACID_DH_3"/>
    <property type="match status" value="1"/>
</dbReference>